<comment type="subcellular location">
    <subcellularLocation>
        <location evidence="1">Periplasm</location>
    </subcellularLocation>
</comment>
<dbReference type="AlphaFoldDB" id="A0A2S5KNM4"/>
<evidence type="ECO:0000256" key="1">
    <source>
        <dbReference type="ARBA" id="ARBA00004418"/>
    </source>
</evidence>
<feature type="signal peptide" evidence="4">
    <location>
        <begin position="1"/>
        <end position="25"/>
    </location>
</feature>
<accession>A0A2S5KNM4</accession>
<comment type="similarity">
    <text evidence="2">Belongs to the bacterial solute-binding protein SsuA/TauA family.</text>
</comment>
<reference evidence="6 7" key="1">
    <citation type="submission" date="2018-02" db="EMBL/GenBank/DDBJ databases">
        <title>novel marine gammaproteobacteria from coastal saline agro ecosystem.</title>
        <authorList>
            <person name="Krishnan R."/>
            <person name="Ramesh Kumar N."/>
        </authorList>
    </citation>
    <scope>NUCLEOTIDE SEQUENCE [LARGE SCALE GENOMIC DNA]</scope>
    <source>
        <strain evidence="6 7">228</strain>
    </source>
</reference>
<proteinExistence type="inferred from homology"/>
<evidence type="ECO:0000313" key="7">
    <source>
        <dbReference type="Proteomes" id="UP000238196"/>
    </source>
</evidence>
<dbReference type="Proteomes" id="UP000238196">
    <property type="component" value="Unassembled WGS sequence"/>
</dbReference>
<dbReference type="Gene3D" id="3.40.190.10">
    <property type="entry name" value="Periplasmic binding protein-like II"/>
    <property type="match status" value="2"/>
</dbReference>
<evidence type="ECO:0000313" key="6">
    <source>
        <dbReference type="EMBL" id="PPC76235.1"/>
    </source>
</evidence>
<evidence type="ECO:0000256" key="3">
    <source>
        <dbReference type="ARBA" id="ARBA00022729"/>
    </source>
</evidence>
<feature type="domain" description="Solute-binding protein family 3/N-terminal" evidence="5">
    <location>
        <begin position="33"/>
        <end position="271"/>
    </location>
</feature>
<feature type="chain" id="PRO_5015738998" evidence="4">
    <location>
        <begin position="26"/>
        <end position="343"/>
    </location>
</feature>
<comment type="caution">
    <text evidence="6">The sequence shown here is derived from an EMBL/GenBank/DDBJ whole genome shotgun (WGS) entry which is preliminary data.</text>
</comment>
<dbReference type="Pfam" id="PF09084">
    <property type="entry name" value="NMT1"/>
    <property type="match status" value="1"/>
</dbReference>
<keyword evidence="3 4" id="KW-0732">Signal</keyword>
<gene>
    <name evidence="6" type="ORF">C4K68_16495</name>
</gene>
<dbReference type="InterPro" id="IPR015168">
    <property type="entry name" value="SsuA/THI5"/>
</dbReference>
<evidence type="ECO:0000256" key="4">
    <source>
        <dbReference type="SAM" id="SignalP"/>
    </source>
</evidence>
<organism evidence="6 7">
    <name type="scientific">Proteobacteria bacterium 228</name>
    <dbReference type="NCBI Taxonomy" id="2083153"/>
    <lineage>
        <taxon>Bacteria</taxon>
        <taxon>Pseudomonadati</taxon>
        <taxon>Pseudomonadota</taxon>
    </lineage>
</organism>
<evidence type="ECO:0000259" key="5">
    <source>
        <dbReference type="SMART" id="SM00062"/>
    </source>
</evidence>
<dbReference type="PANTHER" id="PTHR30024:SF47">
    <property type="entry name" value="TAURINE-BINDING PERIPLASMIC PROTEIN"/>
    <property type="match status" value="1"/>
</dbReference>
<dbReference type="SUPFAM" id="SSF53850">
    <property type="entry name" value="Periplasmic binding protein-like II"/>
    <property type="match status" value="1"/>
</dbReference>
<dbReference type="GO" id="GO:0042918">
    <property type="term" value="P:alkanesulfonate transmembrane transport"/>
    <property type="evidence" value="ECO:0007669"/>
    <property type="project" value="TreeGrafter"/>
</dbReference>
<dbReference type="SMART" id="SM00062">
    <property type="entry name" value="PBPb"/>
    <property type="match status" value="1"/>
</dbReference>
<dbReference type="PANTHER" id="PTHR30024">
    <property type="entry name" value="ALIPHATIC SULFONATES-BINDING PROTEIN-RELATED"/>
    <property type="match status" value="1"/>
</dbReference>
<sequence>MKAFAYAAGSIGLACALIFGAPAQAESNLEQTKVSIAVGGKTLFYYLPLTIAEQKGFFKEEGLDVEISDLSGGSKALQALVGGSADVVSGSYEHTISMQAKGQDIVAFVVEGNAPGIVLGVAKNKADKITSAKDLKGLNIGVTAPGSSTHMYVKTLLVKAGLSPDDISAIGVGAGAGAVAALEHGEVDAVANLDPVIAKLEADDAIKVMYDTRTKAGVDEVYGGDYHAAVLYTKASYLHDNPHTSQALANAIVHALKWMASATPEEIVNTVPEAYYGGDKALYTAALKANLGSYSKTGEFSKEATEHVLAVLKAFDEKVQKATIDLSKTYDDQFAKAAQSAVK</sequence>
<dbReference type="OrthoDB" id="9806288at2"/>
<dbReference type="EMBL" id="PRLP01000055">
    <property type="protein sequence ID" value="PPC76235.1"/>
    <property type="molecule type" value="Genomic_DNA"/>
</dbReference>
<dbReference type="InterPro" id="IPR001638">
    <property type="entry name" value="Solute-binding_3/MltF_N"/>
</dbReference>
<dbReference type="PROSITE" id="PS51257">
    <property type="entry name" value="PROKAR_LIPOPROTEIN"/>
    <property type="match status" value="1"/>
</dbReference>
<protein>
    <submittedName>
        <fullName evidence="6">ABC transporter substrate-binding protein</fullName>
    </submittedName>
</protein>
<dbReference type="GO" id="GO:0042597">
    <property type="term" value="C:periplasmic space"/>
    <property type="evidence" value="ECO:0007669"/>
    <property type="project" value="UniProtKB-SubCell"/>
</dbReference>
<evidence type="ECO:0000256" key="2">
    <source>
        <dbReference type="ARBA" id="ARBA00010742"/>
    </source>
</evidence>
<name>A0A2S5KNM4_9PROT</name>